<dbReference type="RefSeq" id="WP_115096509.1">
    <property type="nucleotide sequence ID" value="NZ_UGTF01000002.1"/>
</dbReference>
<evidence type="ECO:0000313" key="2">
    <source>
        <dbReference type="Proteomes" id="UP000254156"/>
    </source>
</evidence>
<dbReference type="Proteomes" id="UP000254156">
    <property type="component" value="Unassembled WGS sequence"/>
</dbReference>
<accession>A0A379E6J0</accession>
<protein>
    <submittedName>
        <fullName evidence="1">Uncharacterized protein</fullName>
    </submittedName>
</protein>
<reference evidence="1 2" key="1">
    <citation type="submission" date="2018-06" db="EMBL/GenBank/DDBJ databases">
        <authorList>
            <consortium name="Pathogen Informatics"/>
            <person name="Doyle S."/>
        </authorList>
    </citation>
    <scope>NUCLEOTIDE SEQUENCE [LARGE SCALE GENOMIC DNA]</scope>
    <source>
        <strain evidence="1 2">NCTC11632</strain>
    </source>
</reference>
<organism evidence="1 2">
    <name type="scientific">Porphyromonas macacae</name>
    <dbReference type="NCBI Taxonomy" id="28115"/>
    <lineage>
        <taxon>Bacteria</taxon>
        <taxon>Pseudomonadati</taxon>
        <taxon>Bacteroidota</taxon>
        <taxon>Bacteroidia</taxon>
        <taxon>Bacteroidales</taxon>
        <taxon>Porphyromonadaceae</taxon>
        <taxon>Porphyromonas</taxon>
    </lineage>
</organism>
<sequence>MKRKNFLIVILLTSITINVLACKSKKETIMEIIIIKNKESVLQVDSIAHSQKKYSKPYHSIYVRGAKCQYSIWIDDILIFNFRGEKDDGGPSGDLPINNVLLKSGIHTVTARIYPSYNEKSLDFMSEVQLNYNLREVENIKEVEQGLFIVNASDVASLSNADKGLEGMPYFGVSRRFYAEVPFEQTGWSQSVDLRAYAEDSLKREIRLAYEKIHHLMETKELESLRKMYLSLMDLRAVSFYLDQEEKEAEWDDISKLVTNSNYRLSPLPQKAFLHFYAGGKLITLLDKDYNGIIRFENRQDPRNVIILDFKFHKKKYDKEFEVI</sequence>
<evidence type="ECO:0000313" key="1">
    <source>
        <dbReference type="EMBL" id="SUB88308.1"/>
    </source>
</evidence>
<dbReference type="EMBL" id="UGTF01000002">
    <property type="protein sequence ID" value="SUB88308.1"/>
    <property type="molecule type" value="Genomic_DNA"/>
</dbReference>
<dbReference type="AlphaFoldDB" id="A0A379E6J0"/>
<gene>
    <name evidence="1" type="ORF">NCTC11632_00377</name>
</gene>
<proteinExistence type="predicted"/>
<name>A0A379E6J0_9PORP</name>